<dbReference type="InterPro" id="IPR006062">
    <property type="entry name" value="His_biosynth"/>
</dbReference>
<evidence type="ECO:0000256" key="6">
    <source>
        <dbReference type="SAM" id="MobiDB-lite"/>
    </source>
</evidence>
<dbReference type="STRING" id="416943.SAMN05445871_3767"/>
<accession>A0A1H7LLL5</accession>
<dbReference type="PANTHER" id="PTHR43090">
    <property type="entry name" value="1-(5-PHOSPHORIBOSYL)-5-[(5-PHOSPHORIBOSYLAMINO)METHYLIDENEAMINO] IMIDAZOLE-4-CARBOXAMIDE ISOMERASE"/>
    <property type="match status" value="1"/>
</dbReference>
<dbReference type="GO" id="GO:0000162">
    <property type="term" value="P:L-tryptophan biosynthetic process"/>
    <property type="evidence" value="ECO:0007669"/>
    <property type="project" value="TreeGrafter"/>
</dbReference>
<evidence type="ECO:0000256" key="5">
    <source>
        <dbReference type="RuleBase" id="RU003657"/>
    </source>
</evidence>
<dbReference type="RefSeq" id="WP_090547708.1">
    <property type="nucleotide sequence ID" value="NZ_FNSR01000002.1"/>
</dbReference>
<dbReference type="CDD" id="cd04723">
    <property type="entry name" value="HisA_HisF"/>
    <property type="match status" value="1"/>
</dbReference>
<dbReference type="Gene3D" id="3.20.20.70">
    <property type="entry name" value="Aldolase class I"/>
    <property type="match status" value="2"/>
</dbReference>
<dbReference type="InterPro" id="IPR013785">
    <property type="entry name" value="Aldolase_TIM"/>
</dbReference>
<keyword evidence="2 5" id="KW-0028">Amino-acid biosynthesis</keyword>
<dbReference type="Pfam" id="PF00977">
    <property type="entry name" value="His_biosynth"/>
    <property type="match status" value="2"/>
</dbReference>
<sequence>MQLIPVIDLLDGHAVRAVRGERDSYRPIRSSLAATSEPVAIGRALVAASGAQTLYVADLGAILQRGAHAATLAALLAALPGVAIWIDAGFASHAAMLAYFDAIARALPASSSAVDTPAIIQPASSASSPASSPASSSASDAARLRTRIVPVFGTESLTDPTALREAGHAGFAPILSLDRRAGRLLAADALARDDDPAQWPQRVISMTLDHVGSYAGPDVATLAQLRERAPRGTQLIGAGGIRDRDDLRLARQSGAHAWLVASALHDRRLDEPAAAQP</sequence>
<dbReference type="OrthoDB" id="8535539at2"/>
<evidence type="ECO:0000256" key="1">
    <source>
        <dbReference type="ARBA" id="ARBA00009667"/>
    </source>
</evidence>
<dbReference type="GO" id="GO:0000105">
    <property type="term" value="P:L-histidine biosynthetic process"/>
    <property type="evidence" value="ECO:0007669"/>
    <property type="project" value="UniProtKB-KW"/>
</dbReference>
<evidence type="ECO:0000256" key="2">
    <source>
        <dbReference type="ARBA" id="ARBA00022605"/>
    </source>
</evidence>
<keyword evidence="3 5" id="KW-0368">Histidine biosynthesis</keyword>
<feature type="region of interest" description="Disordered" evidence="6">
    <location>
        <begin position="122"/>
        <end position="141"/>
    </location>
</feature>
<organism evidence="7 8">
    <name type="scientific">Paraburkholderia caballeronis</name>
    <dbReference type="NCBI Taxonomy" id="416943"/>
    <lineage>
        <taxon>Bacteria</taxon>
        <taxon>Pseudomonadati</taxon>
        <taxon>Pseudomonadota</taxon>
        <taxon>Betaproteobacteria</taxon>
        <taxon>Burkholderiales</taxon>
        <taxon>Burkholderiaceae</taxon>
        <taxon>Paraburkholderia</taxon>
    </lineage>
</organism>
<evidence type="ECO:0000256" key="3">
    <source>
        <dbReference type="ARBA" id="ARBA00023102"/>
    </source>
</evidence>
<comment type="similarity">
    <text evidence="1 5">Belongs to the HisA/HisF family.</text>
</comment>
<evidence type="ECO:0000313" key="7">
    <source>
        <dbReference type="EMBL" id="SEK99872.1"/>
    </source>
</evidence>
<dbReference type="EMBL" id="FOAJ01000004">
    <property type="protein sequence ID" value="SEK99872.1"/>
    <property type="molecule type" value="Genomic_DNA"/>
</dbReference>
<dbReference type="PANTHER" id="PTHR43090:SF2">
    <property type="entry name" value="1-(5-PHOSPHORIBOSYL)-5-[(5-PHOSPHORIBOSYLAMINO)METHYLIDENEAMINO] IMIDAZOLE-4-CARBOXAMIDE ISOMERASE"/>
    <property type="match status" value="1"/>
</dbReference>
<dbReference type="AlphaFoldDB" id="A0A1H7LLL5"/>
<dbReference type="SUPFAM" id="SSF51366">
    <property type="entry name" value="Ribulose-phoshate binding barrel"/>
    <property type="match status" value="1"/>
</dbReference>
<dbReference type="Proteomes" id="UP000199120">
    <property type="component" value="Unassembled WGS sequence"/>
</dbReference>
<dbReference type="InterPro" id="IPR011060">
    <property type="entry name" value="RibuloseP-bd_barrel"/>
</dbReference>
<dbReference type="InterPro" id="IPR044524">
    <property type="entry name" value="Isoase_HisA-like"/>
</dbReference>
<keyword evidence="7" id="KW-0413">Isomerase</keyword>
<evidence type="ECO:0000256" key="4">
    <source>
        <dbReference type="ARBA" id="ARBA00029440"/>
    </source>
</evidence>
<comment type="pathway">
    <text evidence="4">Amino-acid biosynthesis.</text>
</comment>
<gene>
    <name evidence="7" type="ORF">SAMN05192542_104410</name>
</gene>
<dbReference type="GO" id="GO:0005737">
    <property type="term" value="C:cytoplasm"/>
    <property type="evidence" value="ECO:0007669"/>
    <property type="project" value="TreeGrafter"/>
</dbReference>
<keyword evidence="8" id="KW-1185">Reference proteome</keyword>
<proteinExistence type="inferred from homology"/>
<dbReference type="GO" id="GO:0003949">
    <property type="term" value="F:1-(5-phosphoribosyl)-5-[(5-phosphoribosylamino)methylideneamino]imidazole-4-carboxamide isomerase activity"/>
    <property type="evidence" value="ECO:0007669"/>
    <property type="project" value="InterPro"/>
</dbReference>
<reference evidence="8" key="1">
    <citation type="submission" date="2016-10" db="EMBL/GenBank/DDBJ databases">
        <authorList>
            <person name="Varghese N."/>
            <person name="Submissions S."/>
        </authorList>
    </citation>
    <scope>NUCLEOTIDE SEQUENCE [LARGE SCALE GENOMIC DNA]</scope>
    <source>
        <strain evidence="8">LMG 26416</strain>
    </source>
</reference>
<protein>
    <submittedName>
        <fullName evidence="7">Phosphoribosylformimino-5-aminoimidazole carboxamide ribotide isomerase</fullName>
    </submittedName>
</protein>
<name>A0A1H7LLL5_9BURK</name>
<evidence type="ECO:0000313" key="8">
    <source>
        <dbReference type="Proteomes" id="UP000199120"/>
    </source>
</evidence>